<keyword evidence="22" id="KW-1185">Reference proteome</keyword>
<dbReference type="EC" id="7.1.1.8" evidence="3"/>
<dbReference type="GO" id="GO:0016491">
    <property type="term" value="F:oxidoreductase activity"/>
    <property type="evidence" value="ECO:0007669"/>
    <property type="project" value="InterPro"/>
</dbReference>
<evidence type="ECO:0000256" key="1">
    <source>
        <dbReference type="ARBA" id="ARBA00001971"/>
    </source>
</evidence>
<evidence type="ECO:0000256" key="5">
    <source>
        <dbReference type="ARBA" id="ARBA00022448"/>
    </source>
</evidence>
<dbReference type="Pfam" id="PF13631">
    <property type="entry name" value="Cytochrom_B_N_2"/>
    <property type="match status" value="1"/>
</dbReference>
<feature type="region of interest" description="Disordered" evidence="18">
    <location>
        <begin position="536"/>
        <end position="577"/>
    </location>
</feature>
<organism evidence="21 22">
    <name type="scientific">Actinacidiphila oryziradicis</name>
    <dbReference type="NCBI Taxonomy" id="2571141"/>
    <lineage>
        <taxon>Bacteria</taxon>
        <taxon>Bacillati</taxon>
        <taxon>Actinomycetota</taxon>
        <taxon>Actinomycetes</taxon>
        <taxon>Kitasatosporales</taxon>
        <taxon>Streptomycetaceae</taxon>
        <taxon>Actinacidiphila</taxon>
    </lineage>
</organism>
<evidence type="ECO:0000256" key="6">
    <source>
        <dbReference type="ARBA" id="ARBA00022475"/>
    </source>
</evidence>
<comment type="subcellular location">
    <subcellularLocation>
        <location evidence="2">Cell membrane</location>
        <topology evidence="2">Multi-pass membrane protein</topology>
    </subcellularLocation>
</comment>
<dbReference type="GO" id="GO:0022904">
    <property type="term" value="P:respiratory electron transport chain"/>
    <property type="evidence" value="ECO:0007669"/>
    <property type="project" value="InterPro"/>
</dbReference>
<evidence type="ECO:0000256" key="15">
    <source>
        <dbReference type="ARBA" id="ARBA00023136"/>
    </source>
</evidence>
<keyword evidence="14" id="KW-0408">Iron</keyword>
<dbReference type="Proteomes" id="UP000305778">
    <property type="component" value="Unassembled WGS sequence"/>
</dbReference>
<feature type="transmembrane region" description="Helical" evidence="19">
    <location>
        <begin position="381"/>
        <end position="400"/>
    </location>
</feature>
<dbReference type="PANTHER" id="PTHR19271:SF16">
    <property type="entry name" value="CYTOCHROME B"/>
    <property type="match status" value="1"/>
</dbReference>
<dbReference type="GO" id="GO:0046872">
    <property type="term" value="F:metal ion binding"/>
    <property type="evidence" value="ECO:0007669"/>
    <property type="project" value="UniProtKB-KW"/>
</dbReference>
<evidence type="ECO:0000256" key="11">
    <source>
        <dbReference type="ARBA" id="ARBA00022967"/>
    </source>
</evidence>
<evidence type="ECO:0000256" key="9">
    <source>
        <dbReference type="ARBA" id="ARBA00022692"/>
    </source>
</evidence>
<feature type="transmembrane region" description="Helical" evidence="19">
    <location>
        <begin position="340"/>
        <end position="360"/>
    </location>
</feature>
<reference evidence="21 22" key="1">
    <citation type="submission" date="2019-04" db="EMBL/GenBank/DDBJ databases">
        <title>Streptomyces oryziradicis sp. nov., a novel actinomycete isolated from rhizosphere soil of rice (Oryza sativa L.).</title>
        <authorList>
            <person name="Li C."/>
        </authorList>
    </citation>
    <scope>NUCLEOTIDE SEQUENCE [LARGE SCALE GENOMIC DNA]</scope>
    <source>
        <strain evidence="21 22">NEAU-C40</strain>
    </source>
</reference>
<dbReference type="GO" id="GO:0008121">
    <property type="term" value="F:quinol-cytochrome-c reductase activity"/>
    <property type="evidence" value="ECO:0007669"/>
    <property type="project" value="UniProtKB-EC"/>
</dbReference>
<dbReference type="AlphaFoldDB" id="A0A4U0RHX1"/>
<dbReference type="FunFam" id="1.20.810.10:FF:000007">
    <property type="entry name" value="Ubiquinol-cytochrome C reductase B subunit"/>
    <property type="match status" value="1"/>
</dbReference>
<feature type="transmembrane region" description="Helical" evidence="19">
    <location>
        <begin position="54"/>
        <end position="73"/>
    </location>
</feature>
<feature type="domain" description="Cytochrome b/b6 N-terminal region profile" evidence="20">
    <location>
        <begin position="21"/>
        <end position="247"/>
    </location>
</feature>
<proteinExistence type="predicted"/>
<sequence length="577" mass="62474">MAVSGPKARGRERAAQRGERVVGALDQRLPLLDGAKGLVRKVFPDHWSFLLGELALYSLLVLVLTGVYLTLFFNPGMGEIVYHGSYLPLRGVRMTQAYASTLDISFGVRGGLMIRQIHHWAALVFVAAIAVHMMRIFFTGAFRRPREANWMLGVTLFVLAMLEGFCGYSLPDDLISGTGLRIAEGIMLSIPLVGTYVTYFAFGGEYPGHEIIPRLYGFHILLVPGLLLALVGAHLTLVFSLKHTHWAGRGKTNRNVAGMPALPQFVTRTGGLFFAVSGVLTLLGGLAQINPVWDYGPYRPDQASTGSQPDWYIGFLEGALRLMPAVETRALGHTIAWNPLVPAVVLPGVMFGVLYVYPYLERWVTAGRGEHHLCDRPRNQAARTGLGVAGIVFYAVLLAAGGDDVIAYSFGISVDALVWVLRIAVFVLPPLCFAVTKRACLALQARDRERLLEGEETGDVDQTVAGGYTEGHRPLPAAERYVLLVRDLPEPLGALPQGPPPAAGATAAAKARLHQQGQRLRAALSNWFHQDRVDLPATDEQRRQIAAAAAPPARQEELGGPATAAATQRAKTTGEGS</sequence>
<keyword evidence="13 19" id="KW-1133">Transmembrane helix</keyword>
<dbReference type="SUPFAM" id="SSF81342">
    <property type="entry name" value="Transmembrane di-heme cytochromes"/>
    <property type="match status" value="1"/>
</dbReference>
<keyword evidence="11" id="KW-1278">Translocase</keyword>
<evidence type="ECO:0000256" key="16">
    <source>
        <dbReference type="ARBA" id="ARBA00029351"/>
    </source>
</evidence>
<feature type="transmembrane region" description="Helical" evidence="19">
    <location>
        <begin position="182"/>
        <end position="204"/>
    </location>
</feature>
<evidence type="ECO:0000256" key="18">
    <source>
        <dbReference type="SAM" id="MobiDB-lite"/>
    </source>
</evidence>
<keyword evidence="7" id="KW-0349">Heme</keyword>
<gene>
    <name evidence="21" type="ORF">FCI23_54065</name>
</gene>
<feature type="transmembrane region" description="Helical" evidence="19">
    <location>
        <begin position="150"/>
        <end position="170"/>
    </location>
</feature>
<evidence type="ECO:0000256" key="7">
    <source>
        <dbReference type="ARBA" id="ARBA00022617"/>
    </source>
</evidence>
<accession>A0A4U0RHX1</accession>
<keyword evidence="15 19" id="KW-0472">Membrane</keyword>
<evidence type="ECO:0000313" key="22">
    <source>
        <dbReference type="Proteomes" id="UP000305778"/>
    </source>
</evidence>
<evidence type="ECO:0000256" key="10">
    <source>
        <dbReference type="ARBA" id="ARBA00022723"/>
    </source>
</evidence>
<comment type="caution">
    <text evidence="21">The sequence shown here is derived from an EMBL/GenBank/DDBJ whole genome shotgun (WGS) entry which is preliminary data.</text>
</comment>
<evidence type="ECO:0000256" key="17">
    <source>
        <dbReference type="ARBA" id="ARBA00029568"/>
    </source>
</evidence>
<feature type="transmembrane region" description="Helical" evidence="19">
    <location>
        <begin position="119"/>
        <end position="138"/>
    </location>
</feature>
<comment type="cofactor">
    <cofactor evidence="1">
        <name>heme</name>
        <dbReference type="ChEBI" id="CHEBI:30413"/>
    </cofactor>
</comment>
<keyword evidence="12" id="KW-0249">Electron transport</keyword>
<evidence type="ECO:0000256" key="19">
    <source>
        <dbReference type="SAM" id="Phobius"/>
    </source>
</evidence>
<feature type="transmembrane region" description="Helical" evidence="19">
    <location>
        <begin position="269"/>
        <end position="289"/>
    </location>
</feature>
<dbReference type="PANTHER" id="PTHR19271">
    <property type="entry name" value="CYTOCHROME B"/>
    <property type="match status" value="1"/>
</dbReference>
<evidence type="ECO:0000259" key="20">
    <source>
        <dbReference type="PROSITE" id="PS51002"/>
    </source>
</evidence>
<evidence type="ECO:0000256" key="2">
    <source>
        <dbReference type="ARBA" id="ARBA00004651"/>
    </source>
</evidence>
<evidence type="ECO:0000256" key="4">
    <source>
        <dbReference type="ARBA" id="ARBA00016116"/>
    </source>
</evidence>
<protein>
    <recommendedName>
        <fullName evidence="4">Cytochrome bc1 complex cytochrome b subunit</fullName>
        <ecNumber evidence="3">7.1.1.8</ecNumber>
    </recommendedName>
    <alternativeName>
        <fullName evidence="17">Cytochrome bc1 reductase complex subunit QcrB</fullName>
    </alternativeName>
</protein>
<dbReference type="Gene3D" id="1.20.810.10">
    <property type="entry name" value="Cytochrome Bc1 Complex, Chain C"/>
    <property type="match status" value="1"/>
</dbReference>
<evidence type="ECO:0000256" key="12">
    <source>
        <dbReference type="ARBA" id="ARBA00022982"/>
    </source>
</evidence>
<feature type="compositionally biased region" description="Low complexity" evidence="18">
    <location>
        <begin position="544"/>
        <end position="553"/>
    </location>
</feature>
<dbReference type="GO" id="GO:0005886">
    <property type="term" value="C:plasma membrane"/>
    <property type="evidence" value="ECO:0007669"/>
    <property type="project" value="UniProtKB-SubCell"/>
</dbReference>
<keyword evidence="9 19" id="KW-0812">Transmembrane</keyword>
<keyword evidence="6" id="KW-1003">Cell membrane</keyword>
<dbReference type="PROSITE" id="PS51002">
    <property type="entry name" value="CYTB_NTER"/>
    <property type="match status" value="1"/>
</dbReference>
<dbReference type="InterPro" id="IPR027387">
    <property type="entry name" value="Cytb/b6-like_sf"/>
</dbReference>
<evidence type="ECO:0000256" key="14">
    <source>
        <dbReference type="ARBA" id="ARBA00023004"/>
    </source>
</evidence>
<name>A0A4U0RHX1_9ACTN</name>
<dbReference type="RefSeq" id="WP_136731542.1">
    <property type="nucleotide sequence ID" value="NZ_SUMC01000235.1"/>
</dbReference>
<evidence type="ECO:0000313" key="21">
    <source>
        <dbReference type="EMBL" id="TJZ94320.1"/>
    </source>
</evidence>
<dbReference type="OrthoDB" id="9804503at2"/>
<evidence type="ECO:0000256" key="3">
    <source>
        <dbReference type="ARBA" id="ARBA00012951"/>
    </source>
</evidence>
<dbReference type="InterPro" id="IPR005797">
    <property type="entry name" value="Cyt_b/b6_N"/>
</dbReference>
<dbReference type="EMBL" id="SUMC01000235">
    <property type="protein sequence ID" value="TJZ94320.1"/>
    <property type="molecule type" value="Genomic_DNA"/>
</dbReference>
<keyword evidence="5" id="KW-0813">Transport</keyword>
<keyword evidence="8" id="KW-0679">Respiratory chain</keyword>
<evidence type="ECO:0000256" key="8">
    <source>
        <dbReference type="ARBA" id="ARBA00022660"/>
    </source>
</evidence>
<keyword evidence="10" id="KW-0479">Metal-binding</keyword>
<comment type="catalytic activity">
    <reaction evidence="16">
        <text>a quinol + 2 Fe(III)-[cytochrome c](out) = a quinone + 2 Fe(II)-[cytochrome c](out) + 2 H(+)(out)</text>
        <dbReference type="Rhea" id="RHEA:11484"/>
        <dbReference type="Rhea" id="RHEA-COMP:10350"/>
        <dbReference type="Rhea" id="RHEA-COMP:14399"/>
        <dbReference type="ChEBI" id="CHEBI:15378"/>
        <dbReference type="ChEBI" id="CHEBI:24646"/>
        <dbReference type="ChEBI" id="CHEBI:29033"/>
        <dbReference type="ChEBI" id="CHEBI:29034"/>
        <dbReference type="ChEBI" id="CHEBI:132124"/>
        <dbReference type="EC" id="7.1.1.8"/>
    </reaction>
</comment>
<feature type="compositionally biased region" description="Low complexity" evidence="18">
    <location>
        <begin position="562"/>
        <end position="577"/>
    </location>
</feature>
<evidence type="ECO:0000256" key="13">
    <source>
        <dbReference type="ARBA" id="ARBA00022989"/>
    </source>
</evidence>
<feature type="transmembrane region" description="Helical" evidence="19">
    <location>
        <begin position="216"/>
        <end position="241"/>
    </location>
</feature>
<dbReference type="InterPro" id="IPR016174">
    <property type="entry name" value="Di-haem_cyt_TM"/>
</dbReference>